<evidence type="ECO:0000256" key="4">
    <source>
        <dbReference type="ARBA" id="ARBA00023136"/>
    </source>
</evidence>
<dbReference type="InterPro" id="IPR003810">
    <property type="entry name" value="Mntp/YtaF"/>
</dbReference>
<proteinExistence type="predicted"/>
<dbReference type="AlphaFoldDB" id="A0A1T4KCM0"/>
<organism evidence="6 7">
    <name type="scientific">Selenihalanaerobacter shriftii</name>
    <dbReference type="NCBI Taxonomy" id="142842"/>
    <lineage>
        <taxon>Bacteria</taxon>
        <taxon>Bacillati</taxon>
        <taxon>Bacillota</taxon>
        <taxon>Clostridia</taxon>
        <taxon>Halanaerobiales</taxon>
        <taxon>Halobacteroidaceae</taxon>
        <taxon>Selenihalanaerobacter</taxon>
    </lineage>
</organism>
<feature type="transmembrane region" description="Helical" evidence="5">
    <location>
        <begin position="6"/>
        <end position="26"/>
    </location>
</feature>
<feature type="transmembrane region" description="Helical" evidence="5">
    <location>
        <begin position="172"/>
        <end position="194"/>
    </location>
</feature>
<keyword evidence="2 5" id="KW-0812">Transmembrane</keyword>
<dbReference type="InterPro" id="IPR014205">
    <property type="entry name" value="Spore_YtaF"/>
</dbReference>
<dbReference type="Pfam" id="PF02659">
    <property type="entry name" value="Mntp"/>
    <property type="match status" value="2"/>
</dbReference>
<dbReference type="PANTHER" id="PTHR35529:SF2">
    <property type="entry name" value="SPORULATION PROTEIN YTAF-RELATED"/>
    <property type="match status" value="1"/>
</dbReference>
<reference evidence="7" key="1">
    <citation type="submission" date="2017-02" db="EMBL/GenBank/DDBJ databases">
        <authorList>
            <person name="Varghese N."/>
            <person name="Submissions S."/>
        </authorList>
    </citation>
    <scope>NUCLEOTIDE SEQUENCE [LARGE SCALE GENOMIC DNA]</scope>
    <source>
        <strain evidence="7">ATCC BAA-73</strain>
    </source>
</reference>
<protein>
    <submittedName>
        <fullName evidence="6">Putative sporulation protein YtaF</fullName>
    </submittedName>
</protein>
<dbReference type="EMBL" id="FUWM01000006">
    <property type="protein sequence ID" value="SJZ40126.1"/>
    <property type="molecule type" value="Genomic_DNA"/>
</dbReference>
<gene>
    <name evidence="6" type="ORF">SAMN02745118_00713</name>
</gene>
<accession>A0A1T4KCM0</accession>
<dbReference type="OrthoDB" id="1679205at2"/>
<feature type="transmembrane region" description="Helical" evidence="5">
    <location>
        <begin position="33"/>
        <end position="53"/>
    </location>
</feature>
<evidence type="ECO:0000313" key="7">
    <source>
        <dbReference type="Proteomes" id="UP000190625"/>
    </source>
</evidence>
<sequence length="222" mass="23873">MEFISILILALAISLDGMVVGVTYGLRKIEIPILSLCIISLTSAISVLVSMVLGKVISTFLSVKLAENLGGLLLVIIGLWILYQSVRTILIDQTLDSDVLIKDNSINDDRPLFKFKIKSLGIVIKILSEPVKADLDYSGVISKVEAVFLGFALALDAFGVGFGAAMTGYAPLLTTISVGISKFICLSLGLYIGAKFDVNKINYKTTLLPGILLIILGVLKFF</sequence>
<dbReference type="RefSeq" id="WP_078809214.1">
    <property type="nucleotide sequence ID" value="NZ_FUWM01000006.1"/>
</dbReference>
<keyword evidence="7" id="KW-1185">Reference proteome</keyword>
<evidence type="ECO:0000313" key="6">
    <source>
        <dbReference type="EMBL" id="SJZ40126.1"/>
    </source>
</evidence>
<feature type="transmembrane region" description="Helical" evidence="5">
    <location>
        <begin position="146"/>
        <end position="166"/>
    </location>
</feature>
<evidence type="ECO:0000256" key="1">
    <source>
        <dbReference type="ARBA" id="ARBA00022475"/>
    </source>
</evidence>
<evidence type="ECO:0000256" key="2">
    <source>
        <dbReference type="ARBA" id="ARBA00022692"/>
    </source>
</evidence>
<feature type="transmembrane region" description="Helical" evidence="5">
    <location>
        <begin position="201"/>
        <end position="219"/>
    </location>
</feature>
<keyword evidence="4 5" id="KW-0472">Membrane</keyword>
<keyword evidence="3 5" id="KW-1133">Transmembrane helix</keyword>
<feature type="transmembrane region" description="Helical" evidence="5">
    <location>
        <begin position="65"/>
        <end position="83"/>
    </location>
</feature>
<dbReference type="PANTHER" id="PTHR35529">
    <property type="entry name" value="MANGANESE EFFLUX PUMP MNTP-RELATED"/>
    <property type="match status" value="1"/>
</dbReference>
<keyword evidence="1" id="KW-1003">Cell membrane</keyword>
<name>A0A1T4KCM0_9FIRM</name>
<dbReference type="Proteomes" id="UP000190625">
    <property type="component" value="Unassembled WGS sequence"/>
</dbReference>
<dbReference type="NCBIfam" id="TIGR02840">
    <property type="entry name" value="spore_YtaF"/>
    <property type="match status" value="1"/>
</dbReference>
<evidence type="ECO:0000256" key="5">
    <source>
        <dbReference type="SAM" id="Phobius"/>
    </source>
</evidence>
<evidence type="ECO:0000256" key="3">
    <source>
        <dbReference type="ARBA" id="ARBA00022989"/>
    </source>
</evidence>
<dbReference type="STRING" id="142842.SAMN02745118_00713"/>